<comment type="caution">
    <text evidence="1">The sequence shown here is derived from an EMBL/GenBank/DDBJ whole genome shotgun (WGS) entry which is preliminary data.</text>
</comment>
<reference evidence="1 2" key="1">
    <citation type="submission" date="2019-12" db="EMBL/GenBank/DDBJ databases">
        <title>Genomic-based taxomic classification of the family Erythrobacteraceae.</title>
        <authorList>
            <person name="Xu L."/>
        </authorList>
    </citation>
    <scope>NUCLEOTIDE SEQUENCE [LARGE SCALE GENOMIC DNA]</scope>
    <source>
        <strain evidence="1 2">MCCC 1K01500</strain>
    </source>
</reference>
<dbReference type="EMBL" id="WTYM01000058">
    <property type="protein sequence ID" value="MXO60946.1"/>
    <property type="molecule type" value="Genomic_DNA"/>
</dbReference>
<name>A0A6I4T0Z5_9SPHN</name>
<dbReference type="AlphaFoldDB" id="A0A6I4T0Z5"/>
<dbReference type="Proteomes" id="UP000433652">
    <property type="component" value="Unassembled WGS sequence"/>
</dbReference>
<evidence type="ECO:0000313" key="2">
    <source>
        <dbReference type="Proteomes" id="UP000433652"/>
    </source>
</evidence>
<organism evidence="1 2">
    <name type="scientific">Croceibacterium salegens</name>
    <dbReference type="NCBI Taxonomy" id="1737568"/>
    <lineage>
        <taxon>Bacteria</taxon>
        <taxon>Pseudomonadati</taxon>
        <taxon>Pseudomonadota</taxon>
        <taxon>Alphaproteobacteria</taxon>
        <taxon>Sphingomonadales</taxon>
        <taxon>Erythrobacteraceae</taxon>
        <taxon>Croceibacterium</taxon>
    </lineage>
</organism>
<evidence type="ECO:0000313" key="1">
    <source>
        <dbReference type="EMBL" id="MXO60946.1"/>
    </source>
</evidence>
<protein>
    <submittedName>
        <fullName evidence="1">Uncharacterized protein</fullName>
    </submittedName>
</protein>
<accession>A0A6I4T0Z5</accession>
<sequence length="163" mass="18005">MVDETDYSEERTRLGLARLLTAAMDASGRAKCDVAADARLHKDALRRVLQGERSATLGEALRILEASRVAPRAHLLLFLVCGEDQAIDWLHTDLAEFFEEFSAEFPQAMQRSLGDSVGDVKSRWAKGTANRVARMLSDHISELDRKDQFLGSFLAGEQEIAGG</sequence>
<proteinExistence type="predicted"/>
<dbReference type="RefSeq" id="WP_328598300.1">
    <property type="nucleotide sequence ID" value="NZ_WTYM01000058.1"/>
</dbReference>
<keyword evidence="2" id="KW-1185">Reference proteome</keyword>
<gene>
    <name evidence="1" type="ORF">GRI89_15490</name>
</gene>